<dbReference type="InterPro" id="IPR006068">
    <property type="entry name" value="ATPase_P-typ_cation-transptr_C"/>
</dbReference>
<keyword evidence="2" id="KW-0472">Membrane</keyword>
<feature type="domain" description="Cation-transporting P-type ATPase C-terminal" evidence="3">
    <location>
        <begin position="2"/>
        <end position="60"/>
    </location>
</feature>
<gene>
    <name evidence="4" type="ORF">QR98_0041500</name>
</gene>
<dbReference type="PANTHER" id="PTHR43294:SF13">
    <property type="entry name" value="SODIUM_POTASSIUM-TRANSPORTING ATPASE SUBUNIT ALPHA"/>
    <property type="match status" value="1"/>
</dbReference>
<dbReference type="GO" id="GO:0036376">
    <property type="term" value="P:sodium ion export across plasma membrane"/>
    <property type="evidence" value="ECO:0007669"/>
    <property type="project" value="TreeGrafter"/>
</dbReference>
<evidence type="ECO:0000313" key="5">
    <source>
        <dbReference type="Proteomes" id="UP000616769"/>
    </source>
</evidence>
<dbReference type="Gene3D" id="1.20.1110.10">
    <property type="entry name" value="Calcium-transporting ATPase, transmembrane domain"/>
    <property type="match status" value="1"/>
</dbReference>
<evidence type="ECO:0000313" key="4">
    <source>
        <dbReference type="EMBL" id="KPM05682.1"/>
    </source>
</evidence>
<comment type="caution">
    <text evidence="4">The sequence shown here is derived from an EMBL/GenBank/DDBJ whole genome shotgun (WGS) entry which is preliminary data.</text>
</comment>
<accession>A0A132A3X3</accession>
<dbReference type="AlphaFoldDB" id="A0A132A3X3"/>
<evidence type="ECO:0000256" key="1">
    <source>
        <dbReference type="ARBA" id="ARBA00004651"/>
    </source>
</evidence>
<dbReference type="InterPro" id="IPR023298">
    <property type="entry name" value="ATPase_P-typ_TM_dom_sf"/>
</dbReference>
<dbReference type="GO" id="GO:0030007">
    <property type="term" value="P:intracellular potassium ion homeostasis"/>
    <property type="evidence" value="ECO:0007669"/>
    <property type="project" value="TreeGrafter"/>
</dbReference>
<dbReference type="GO" id="GO:1990573">
    <property type="term" value="P:potassium ion import across plasma membrane"/>
    <property type="evidence" value="ECO:0007669"/>
    <property type="project" value="TreeGrafter"/>
</dbReference>
<dbReference type="VEuPathDB" id="VectorBase:SSCA001273"/>
<dbReference type="InterPro" id="IPR050510">
    <property type="entry name" value="Cation_transp_ATPase_P-type"/>
</dbReference>
<protein>
    <submittedName>
        <fullName evidence="4">Na+/K+ ATPase, alpha subunit-like protein</fullName>
    </submittedName>
</protein>
<evidence type="ECO:0000256" key="2">
    <source>
        <dbReference type="ARBA" id="ARBA00022475"/>
    </source>
</evidence>
<name>A0A132A3X3_SARSC</name>
<dbReference type="EMBL" id="JXLN01010423">
    <property type="protein sequence ID" value="KPM05682.1"/>
    <property type="molecule type" value="Genomic_DNA"/>
</dbReference>
<keyword evidence="2" id="KW-1003">Cell membrane</keyword>
<dbReference type="GO" id="GO:0005391">
    <property type="term" value="F:P-type sodium:potassium-exchanging transporter activity"/>
    <property type="evidence" value="ECO:0007669"/>
    <property type="project" value="TreeGrafter"/>
</dbReference>
<sequence length="75" mass="8867">MDNHALNFGLVFETCLAAALSYGPGLDKALRMYPLKFTWWLIAMPFSVLIFVYDEVRRYILRRNPGGWVERETYY</sequence>
<evidence type="ECO:0000259" key="3">
    <source>
        <dbReference type="Pfam" id="PF00689"/>
    </source>
</evidence>
<comment type="subcellular location">
    <subcellularLocation>
        <location evidence="1">Cell membrane</location>
        <topology evidence="1">Multi-pass membrane protein</topology>
    </subcellularLocation>
</comment>
<proteinExistence type="predicted"/>
<dbReference type="GO" id="GO:0006883">
    <property type="term" value="P:intracellular sodium ion homeostasis"/>
    <property type="evidence" value="ECO:0007669"/>
    <property type="project" value="TreeGrafter"/>
</dbReference>
<dbReference type="SUPFAM" id="SSF81665">
    <property type="entry name" value="Calcium ATPase, transmembrane domain M"/>
    <property type="match status" value="1"/>
</dbReference>
<dbReference type="PANTHER" id="PTHR43294">
    <property type="entry name" value="SODIUM/POTASSIUM-TRANSPORTING ATPASE SUBUNIT ALPHA"/>
    <property type="match status" value="1"/>
</dbReference>
<dbReference type="GO" id="GO:0005886">
    <property type="term" value="C:plasma membrane"/>
    <property type="evidence" value="ECO:0007669"/>
    <property type="project" value="UniProtKB-SubCell"/>
</dbReference>
<dbReference type="OrthoDB" id="158672at2759"/>
<reference evidence="4 5" key="1">
    <citation type="journal article" date="2015" name="Parasit. Vectors">
        <title>Draft genome of the scabies mite.</title>
        <authorList>
            <person name="Rider S.D.Jr."/>
            <person name="Morgan M.S."/>
            <person name="Arlian L.G."/>
        </authorList>
    </citation>
    <scope>NUCLEOTIDE SEQUENCE [LARGE SCALE GENOMIC DNA]</scope>
    <source>
        <strain evidence="4">Arlian Lab</strain>
    </source>
</reference>
<dbReference type="Proteomes" id="UP000616769">
    <property type="component" value="Unassembled WGS sequence"/>
</dbReference>
<dbReference type="GO" id="GO:1902600">
    <property type="term" value="P:proton transmembrane transport"/>
    <property type="evidence" value="ECO:0007669"/>
    <property type="project" value="TreeGrafter"/>
</dbReference>
<organism evidence="4 5">
    <name type="scientific">Sarcoptes scabiei</name>
    <name type="common">Itch mite</name>
    <name type="synonym">Acarus scabiei</name>
    <dbReference type="NCBI Taxonomy" id="52283"/>
    <lineage>
        <taxon>Eukaryota</taxon>
        <taxon>Metazoa</taxon>
        <taxon>Ecdysozoa</taxon>
        <taxon>Arthropoda</taxon>
        <taxon>Chelicerata</taxon>
        <taxon>Arachnida</taxon>
        <taxon>Acari</taxon>
        <taxon>Acariformes</taxon>
        <taxon>Sarcoptiformes</taxon>
        <taxon>Astigmata</taxon>
        <taxon>Psoroptidia</taxon>
        <taxon>Sarcoptoidea</taxon>
        <taxon>Sarcoptidae</taxon>
        <taxon>Sarcoptinae</taxon>
        <taxon>Sarcoptes</taxon>
    </lineage>
</organism>
<dbReference type="Pfam" id="PF00689">
    <property type="entry name" value="Cation_ATPase_C"/>
    <property type="match status" value="1"/>
</dbReference>